<dbReference type="EMBL" id="NBYO01000002">
    <property type="protein sequence ID" value="OXT00940.1"/>
    <property type="molecule type" value="Genomic_DNA"/>
</dbReference>
<dbReference type="AlphaFoldDB" id="A0A231UYH4"/>
<keyword evidence="5" id="KW-1185">Reference proteome</keyword>
<reference evidence="5" key="1">
    <citation type="journal article" date="2017" name="Int. J. Syst. Evol. Microbiol.">
        <title>Notoacmeibacter marinus gen. nov., sp. nov., isolated from the gut of a limpet and proposal of Notoacmeibacteraceae fam. nov. in the order Rhizobiales of the class Alphaproteobacteria.</title>
        <authorList>
            <person name="Huang Z."/>
            <person name="Guo F."/>
            <person name="Lai Q."/>
        </authorList>
    </citation>
    <scope>NUCLEOTIDE SEQUENCE [LARGE SCALE GENOMIC DNA]</scope>
    <source>
        <strain evidence="5">XMTR2A4</strain>
    </source>
</reference>
<dbReference type="InterPro" id="IPR016181">
    <property type="entry name" value="Acyl_CoA_acyltransferase"/>
</dbReference>
<keyword evidence="2" id="KW-0012">Acyltransferase</keyword>
<dbReference type="Proteomes" id="UP000215405">
    <property type="component" value="Unassembled WGS sequence"/>
</dbReference>
<sequence length="177" mass="18679">MLYAITDERPGDVRAREALLDRAMGPHRRRKSSEAIRRGRLPADGLSFVARSLSGAVIGTVRLWHVDADGAAALLLGPLAVAPDAKGSGTGSALMIHAIDAAERLGHKAIFLVGDAPYYERFGFEPAPATLAMPGPFDRERFLALTLEPGALDGAADILRPSGAKCSRIPAMRALAA</sequence>
<accession>A0A231UYH4</accession>
<name>A0A231UYH4_9HYPH</name>
<evidence type="ECO:0000256" key="2">
    <source>
        <dbReference type="ARBA" id="ARBA00023315"/>
    </source>
</evidence>
<dbReference type="Pfam" id="PF13508">
    <property type="entry name" value="Acetyltransf_7"/>
    <property type="match status" value="1"/>
</dbReference>
<feature type="domain" description="N-acetyltransferase" evidence="3">
    <location>
        <begin position="3"/>
        <end position="148"/>
    </location>
</feature>
<organism evidence="4 5">
    <name type="scientific">Notoacmeibacter marinus</name>
    <dbReference type="NCBI Taxonomy" id="1876515"/>
    <lineage>
        <taxon>Bacteria</taxon>
        <taxon>Pseudomonadati</taxon>
        <taxon>Pseudomonadota</taxon>
        <taxon>Alphaproteobacteria</taxon>
        <taxon>Hyphomicrobiales</taxon>
        <taxon>Notoacmeibacteraceae</taxon>
        <taxon>Notoacmeibacter</taxon>
    </lineage>
</organism>
<evidence type="ECO:0000256" key="1">
    <source>
        <dbReference type="ARBA" id="ARBA00022679"/>
    </source>
</evidence>
<dbReference type="InterPro" id="IPR050832">
    <property type="entry name" value="Bact_Acetyltransf"/>
</dbReference>
<dbReference type="PROSITE" id="PS51186">
    <property type="entry name" value="GNAT"/>
    <property type="match status" value="1"/>
</dbReference>
<dbReference type="CDD" id="cd04301">
    <property type="entry name" value="NAT_SF"/>
    <property type="match status" value="1"/>
</dbReference>
<comment type="caution">
    <text evidence="4">The sequence shown here is derived from an EMBL/GenBank/DDBJ whole genome shotgun (WGS) entry which is preliminary data.</text>
</comment>
<proteinExistence type="predicted"/>
<dbReference type="SUPFAM" id="SSF55729">
    <property type="entry name" value="Acyl-CoA N-acyltransferases (Nat)"/>
    <property type="match status" value="1"/>
</dbReference>
<dbReference type="GO" id="GO:0016747">
    <property type="term" value="F:acyltransferase activity, transferring groups other than amino-acyl groups"/>
    <property type="evidence" value="ECO:0007669"/>
    <property type="project" value="InterPro"/>
</dbReference>
<keyword evidence="1 4" id="KW-0808">Transferase</keyword>
<dbReference type="InterPro" id="IPR000182">
    <property type="entry name" value="GNAT_dom"/>
</dbReference>
<dbReference type="PANTHER" id="PTHR43877:SF1">
    <property type="entry name" value="ACETYLTRANSFERASE"/>
    <property type="match status" value="1"/>
</dbReference>
<evidence type="ECO:0000313" key="4">
    <source>
        <dbReference type="EMBL" id="OXT00940.1"/>
    </source>
</evidence>
<protein>
    <submittedName>
        <fullName evidence="4">GNAT family N-acetyltransferase</fullName>
    </submittedName>
</protein>
<evidence type="ECO:0000259" key="3">
    <source>
        <dbReference type="PROSITE" id="PS51186"/>
    </source>
</evidence>
<dbReference type="RefSeq" id="WP_094077758.1">
    <property type="nucleotide sequence ID" value="NZ_NBYO01000002.1"/>
</dbReference>
<evidence type="ECO:0000313" key="5">
    <source>
        <dbReference type="Proteomes" id="UP000215405"/>
    </source>
</evidence>
<gene>
    <name evidence="4" type="ORF">B7H23_11390</name>
</gene>
<dbReference type="Gene3D" id="3.40.630.30">
    <property type="match status" value="1"/>
</dbReference>
<dbReference type="PANTHER" id="PTHR43877">
    <property type="entry name" value="AMINOALKYLPHOSPHONATE N-ACETYLTRANSFERASE-RELATED-RELATED"/>
    <property type="match status" value="1"/>
</dbReference>